<dbReference type="PANTHER" id="PTHR46623:SF6">
    <property type="entry name" value="ALPHA_BETA-HYDROLASES SUPERFAMILY PROTEIN"/>
    <property type="match status" value="1"/>
</dbReference>
<accession>A0A9W6L3T5</accession>
<dbReference type="EMBL" id="BSFQ01000014">
    <property type="protein sequence ID" value="GLL12390.1"/>
    <property type="molecule type" value="Genomic_DNA"/>
</dbReference>
<reference evidence="2" key="1">
    <citation type="journal article" date="2014" name="Int. J. Syst. Evol. Microbiol.">
        <title>Complete genome sequence of Corynebacterium casei LMG S-19264T (=DSM 44701T), isolated from a smear-ripened cheese.</title>
        <authorList>
            <consortium name="US DOE Joint Genome Institute (JGI-PGF)"/>
            <person name="Walter F."/>
            <person name="Albersmeier A."/>
            <person name="Kalinowski J."/>
            <person name="Ruckert C."/>
        </authorList>
    </citation>
    <scope>NUCLEOTIDE SEQUENCE</scope>
    <source>
        <strain evidence="2">VKM Ac-1069</strain>
    </source>
</reference>
<sequence>MTDIDLTARAAATGGSPTLRGYLATPEGEGPWPGVVVVHEAFGLDDEMRRHADRLAARGYLALAPDLFSAGGARKCLVSTFRALFSGRGRAFADIEAARAELTARDDCTGKVGVIGFCMGGGFALLTASRGFDASSVNYGQLPKDLDAAVAGACPIVGSFGAKDISLKGAAGKLEAALTRAGVPHDVAEYPAANHSFLNERQNGPRALRPLLRVTGMGPEPESAADAWRRIDAFFRQHLA</sequence>
<keyword evidence="3" id="KW-1185">Reference proteome</keyword>
<evidence type="ECO:0000259" key="1">
    <source>
        <dbReference type="Pfam" id="PF01738"/>
    </source>
</evidence>
<dbReference type="InterPro" id="IPR029058">
    <property type="entry name" value="AB_hydrolase_fold"/>
</dbReference>
<dbReference type="Gene3D" id="3.40.50.1820">
    <property type="entry name" value="alpha/beta hydrolase"/>
    <property type="match status" value="1"/>
</dbReference>
<evidence type="ECO:0000313" key="2">
    <source>
        <dbReference type="EMBL" id="GLL12390.1"/>
    </source>
</evidence>
<dbReference type="SUPFAM" id="SSF53474">
    <property type="entry name" value="alpha/beta-Hydrolases"/>
    <property type="match status" value="1"/>
</dbReference>
<name>A0A9W6L3T5_9PSEU</name>
<proteinExistence type="predicted"/>
<dbReference type="GO" id="GO:0016787">
    <property type="term" value="F:hydrolase activity"/>
    <property type="evidence" value="ECO:0007669"/>
    <property type="project" value="InterPro"/>
</dbReference>
<protein>
    <submittedName>
        <fullName evidence="2">Carboxymethylenebutenolidase</fullName>
    </submittedName>
</protein>
<dbReference type="AlphaFoldDB" id="A0A9W6L3T5"/>
<dbReference type="Pfam" id="PF01738">
    <property type="entry name" value="DLH"/>
    <property type="match status" value="1"/>
</dbReference>
<dbReference type="InterPro" id="IPR051049">
    <property type="entry name" value="Dienelactone_hydrolase-like"/>
</dbReference>
<feature type="domain" description="Dienelactone hydrolase" evidence="1">
    <location>
        <begin position="19"/>
        <end position="238"/>
    </location>
</feature>
<gene>
    <name evidence="2" type="ORF">GCM10017577_35310</name>
</gene>
<dbReference type="InterPro" id="IPR002925">
    <property type="entry name" value="Dienelactn_hydro"/>
</dbReference>
<dbReference type="Proteomes" id="UP001143463">
    <property type="component" value="Unassembled WGS sequence"/>
</dbReference>
<reference evidence="2" key="2">
    <citation type="submission" date="2023-01" db="EMBL/GenBank/DDBJ databases">
        <authorList>
            <person name="Sun Q."/>
            <person name="Evtushenko L."/>
        </authorList>
    </citation>
    <scope>NUCLEOTIDE SEQUENCE</scope>
    <source>
        <strain evidence="2">VKM Ac-1069</strain>
    </source>
</reference>
<evidence type="ECO:0000313" key="3">
    <source>
        <dbReference type="Proteomes" id="UP001143463"/>
    </source>
</evidence>
<comment type="caution">
    <text evidence="2">The sequence shown here is derived from an EMBL/GenBank/DDBJ whole genome shotgun (WGS) entry which is preliminary data.</text>
</comment>
<organism evidence="2 3">
    <name type="scientific">Pseudonocardia halophobica</name>
    <dbReference type="NCBI Taxonomy" id="29401"/>
    <lineage>
        <taxon>Bacteria</taxon>
        <taxon>Bacillati</taxon>
        <taxon>Actinomycetota</taxon>
        <taxon>Actinomycetes</taxon>
        <taxon>Pseudonocardiales</taxon>
        <taxon>Pseudonocardiaceae</taxon>
        <taxon>Pseudonocardia</taxon>
    </lineage>
</organism>
<dbReference type="PANTHER" id="PTHR46623">
    <property type="entry name" value="CARBOXYMETHYLENEBUTENOLIDASE-RELATED"/>
    <property type="match status" value="1"/>
</dbReference>